<feature type="signal peptide" evidence="9">
    <location>
        <begin position="1"/>
        <end position="33"/>
    </location>
</feature>
<dbReference type="InterPro" id="IPR004481">
    <property type="entry name" value="K/Na/Ca-exchanger"/>
</dbReference>
<dbReference type="InterPro" id="IPR044880">
    <property type="entry name" value="NCX_ion-bd_dom_sf"/>
</dbReference>
<evidence type="ECO:0000256" key="5">
    <source>
        <dbReference type="ARBA" id="ARBA00022692"/>
    </source>
</evidence>
<evidence type="ECO:0000256" key="1">
    <source>
        <dbReference type="ARBA" id="ARBA00004141"/>
    </source>
</evidence>
<dbReference type="PANTHER" id="PTHR10846:SF73">
    <property type="entry name" value="SODIUM_CALCIUM EXCHANGER MEMBRANE REGION DOMAIN-CONTAINING PROTEIN"/>
    <property type="match status" value="1"/>
</dbReference>
<dbReference type="Pfam" id="PF01699">
    <property type="entry name" value="Na_Ca_ex"/>
    <property type="match status" value="1"/>
</dbReference>
<evidence type="ECO:0000256" key="9">
    <source>
        <dbReference type="SAM" id="SignalP"/>
    </source>
</evidence>
<dbReference type="GO" id="GO:0008273">
    <property type="term" value="F:calcium, potassium:sodium antiporter activity"/>
    <property type="evidence" value="ECO:0007669"/>
    <property type="project" value="TreeGrafter"/>
</dbReference>
<dbReference type="FunFam" id="1.20.1420.30:FF:000004">
    <property type="entry name" value="Sodium/potassium/calcium exchanger 2 isoform 1"/>
    <property type="match status" value="1"/>
</dbReference>
<dbReference type="GO" id="GO:0006874">
    <property type="term" value="P:intracellular calcium ion homeostasis"/>
    <property type="evidence" value="ECO:0007669"/>
    <property type="project" value="TreeGrafter"/>
</dbReference>
<evidence type="ECO:0000313" key="12">
    <source>
        <dbReference type="WBParaSite" id="maker-uti_cns_0009884-snap-gene-0.4-mRNA-1"/>
    </source>
</evidence>
<feature type="chain" id="PRO_5009320676" evidence="9">
    <location>
        <begin position="34"/>
        <end position="434"/>
    </location>
</feature>
<feature type="transmembrane region" description="Helical" evidence="8">
    <location>
        <begin position="399"/>
        <end position="425"/>
    </location>
</feature>
<name>A0A1I8I488_9PLAT</name>
<feature type="transmembrane region" description="Helical" evidence="8">
    <location>
        <begin position="171"/>
        <end position="195"/>
    </location>
</feature>
<feature type="transmembrane region" description="Helical" evidence="8">
    <location>
        <begin position="223"/>
        <end position="243"/>
    </location>
</feature>
<dbReference type="GO" id="GO:0005262">
    <property type="term" value="F:calcium channel activity"/>
    <property type="evidence" value="ECO:0007669"/>
    <property type="project" value="TreeGrafter"/>
</dbReference>
<dbReference type="InterPro" id="IPR004837">
    <property type="entry name" value="NaCa_Exmemb"/>
</dbReference>
<keyword evidence="4" id="KW-0406">Ion transport</keyword>
<accession>A0A1I8I488</accession>
<feature type="transmembrane region" description="Helical" evidence="8">
    <location>
        <begin position="94"/>
        <end position="113"/>
    </location>
</feature>
<evidence type="ECO:0000256" key="7">
    <source>
        <dbReference type="ARBA" id="ARBA00023136"/>
    </source>
</evidence>
<organism evidence="11 12">
    <name type="scientific">Macrostomum lignano</name>
    <dbReference type="NCBI Taxonomy" id="282301"/>
    <lineage>
        <taxon>Eukaryota</taxon>
        <taxon>Metazoa</taxon>
        <taxon>Spiralia</taxon>
        <taxon>Lophotrochozoa</taxon>
        <taxon>Platyhelminthes</taxon>
        <taxon>Rhabditophora</taxon>
        <taxon>Macrostomorpha</taxon>
        <taxon>Macrostomida</taxon>
        <taxon>Macrostomidae</taxon>
        <taxon>Macrostomum</taxon>
    </lineage>
</organism>
<evidence type="ECO:0000256" key="3">
    <source>
        <dbReference type="ARBA" id="ARBA00022449"/>
    </source>
</evidence>
<comment type="subcellular location">
    <subcellularLocation>
        <location evidence="1">Membrane</location>
        <topology evidence="1">Multi-pass membrane protein</topology>
    </subcellularLocation>
</comment>
<dbReference type="Proteomes" id="UP000095280">
    <property type="component" value="Unplaced"/>
</dbReference>
<evidence type="ECO:0000256" key="6">
    <source>
        <dbReference type="ARBA" id="ARBA00022989"/>
    </source>
</evidence>
<keyword evidence="9" id="KW-0732">Signal</keyword>
<keyword evidence="4" id="KW-0106">Calcium</keyword>
<dbReference type="WBParaSite" id="maker-uti_cns_0009884-snap-gene-0.4-mRNA-1">
    <property type="protein sequence ID" value="maker-uti_cns_0009884-snap-gene-0.4-mRNA-1"/>
    <property type="gene ID" value="maker-uti_cns_0009884-snap-gene-0.4"/>
</dbReference>
<dbReference type="PANTHER" id="PTHR10846">
    <property type="entry name" value="SODIUM/POTASSIUM/CALCIUM EXCHANGER"/>
    <property type="match status" value="1"/>
</dbReference>
<keyword evidence="7 8" id="KW-0472">Membrane</keyword>
<keyword evidence="6 8" id="KW-1133">Transmembrane helix</keyword>
<keyword evidence="11" id="KW-1185">Reference proteome</keyword>
<protein>
    <submittedName>
        <fullName evidence="12">Na_Ca_ex domain-containing protein</fullName>
    </submittedName>
</protein>
<evidence type="ECO:0000256" key="4">
    <source>
        <dbReference type="ARBA" id="ARBA00022568"/>
    </source>
</evidence>
<evidence type="ECO:0000256" key="2">
    <source>
        <dbReference type="ARBA" id="ARBA00005364"/>
    </source>
</evidence>
<keyword evidence="4" id="KW-0109">Calcium transport</keyword>
<proteinExistence type="inferred from homology"/>
<reference evidence="12" key="1">
    <citation type="submission" date="2016-11" db="UniProtKB">
        <authorList>
            <consortium name="WormBaseParasite"/>
        </authorList>
    </citation>
    <scope>IDENTIFICATION</scope>
</reference>
<sequence>MEEAHCRRRLRRQQRLPASLLTGLLLLLAAAWAFGARPGAGLQLGDGTVEAGASMGLRHLSSALPLAPANACTPRSIETFPPDLISTPAKQRGAILLHVCVAVWLFAALAVVCDEYFVASLEVLCDVLKLKPDVAGATFMAAGSSAPELFTSVIGVFFADSDVGVSTIVGSAVFNLLFIIGLCGLCATQAIYLSWWPMFRDCSYYSLSVISLILVIYNEEVHWYEALIFLVMYCGYIAIMYLNERIDSSIAARFPALATGGSQRLAQADAEAAAAAGATVRETGVPMVANKLAIPGPHAEFHNPALDAADDLSESGRRLAVNQMMFDAELQLQRSASDLGDTDESPQTVEVQAEPYESPLSMPKSRGKRIYWALMLPWHLVFALSIPDCRRPGGRWRKIFFITLLNSILWIAGMSYLLVWMVCAVGMKIETILL</sequence>
<keyword evidence="4" id="KW-0813">Transport</keyword>
<keyword evidence="5 8" id="KW-0812">Transmembrane</keyword>
<dbReference type="Gene3D" id="1.20.1420.30">
    <property type="entry name" value="NCX, central ion-binding region"/>
    <property type="match status" value="1"/>
</dbReference>
<dbReference type="GO" id="GO:0016020">
    <property type="term" value="C:membrane"/>
    <property type="evidence" value="ECO:0007669"/>
    <property type="project" value="UniProtKB-SubCell"/>
</dbReference>
<evidence type="ECO:0000259" key="10">
    <source>
        <dbReference type="Pfam" id="PF01699"/>
    </source>
</evidence>
<keyword evidence="3" id="KW-0050">Antiport</keyword>
<comment type="similarity">
    <text evidence="2">Belongs to the Ca(2+):cation antiporter (CaCA) (TC 2.A.19) family. SLC24A subfamily.</text>
</comment>
<evidence type="ECO:0000256" key="8">
    <source>
        <dbReference type="SAM" id="Phobius"/>
    </source>
</evidence>
<evidence type="ECO:0000313" key="11">
    <source>
        <dbReference type="Proteomes" id="UP000095280"/>
    </source>
</evidence>
<feature type="domain" description="Sodium/calcium exchanger membrane region" evidence="10">
    <location>
        <begin position="101"/>
        <end position="241"/>
    </location>
</feature>
<dbReference type="AlphaFoldDB" id="A0A1I8I488"/>